<dbReference type="GeneID" id="77936544"/>
<keyword evidence="1" id="KW-0472">Membrane</keyword>
<keyword evidence="1" id="KW-0812">Transmembrane</keyword>
<gene>
    <name evidence="2" type="primary">184</name>
    <name evidence="2" type="ORF">SEA_QUI_184</name>
</gene>
<reference evidence="2 3" key="1">
    <citation type="submission" date="2019-07" db="EMBL/GenBank/DDBJ databases">
        <authorList>
            <person name="Abdullah A."/>
            <person name="Lima G.C."/>
            <person name="Cuneo C.K."/>
            <person name="Ennest D.C."/>
            <person name="Fritz K.J."/>
            <person name="Johnson B.T."/>
            <person name="Larson S.M."/>
            <person name="Lemunyete M.N."/>
            <person name="Murray M.B."/>
            <person name="Osmond D.E."/>
            <person name="Patras K.A."/>
            <person name="Ransibrahmanakul S."/>
            <person name="Simpson K.A."/>
            <person name="Thull B.S."/>
            <person name="Wetzel S."/>
            <person name="Bonilla J.A."/>
            <person name="Klyczek K."/>
            <person name="Garlena R.A."/>
            <person name="Russell D.A."/>
            <person name="Pope W.H."/>
            <person name="Jacobs-Sera D."/>
            <person name="Hatfull G.F."/>
        </authorList>
    </citation>
    <scope>NUCLEOTIDE SEQUENCE [LARGE SCALE GENOMIC DNA]</scope>
</reference>
<name>A0A5B8WM30_9CAUD</name>
<sequence>MIPDFHYNRPEYPSGDATEEEMEAYFIAMDEYTEKYAQWEYENRWKLRTGVAFAIMCLPFLIAAWIWDYLTGRWGKS</sequence>
<feature type="transmembrane region" description="Helical" evidence="1">
    <location>
        <begin position="47"/>
        <end position="67"/>
    </location>
</feature>
<proteinExistence type="predicted"/>
<dbReference type="RefSeq" id="YP_010660550.1">
    <property type="nucleotide sequence ID" value="NC_070877.1"/>
</dbReference>
<keyword evidence="3" id="KW-1185">Reference proteome</keyword>
<dbReference type="KEGG" id="vg:77936544"/>
<evidence type="ECO:0000313" key="3">
    <source>
        <dbReference type="Proteomes" id="UP000321915"/>
    </source>
</evidence>
<evidence type="ECO:0000256" key="1">
    <source>
        <dbReference type="SAM" id="Phobius"/>
    </source>
</evidence>
<protein>
    <submittedName>
        <fullName evidence="2">Membrane protein</fullName>
    </submittedName>
</protein>
<dbReference type="PROSITE" id="PS50276">
    <property type="entry name" value="PANCREATIC_HORMONE_2"/>
    <property type="match status" value="1"/>
</dbReference>
<dbReference type="EMBL" id="MN183282">
    <property type="protein sequence ID" value="QED11672.1"/>
    <property type="molecule type" value="Genomic_DNA"/>
</dbReference>
<dbReference type="Proteomes" id="UP000321915">
    <property type="component" value="Segment"/>
</dbReference>
<evidence type="ECO:0000313" key="2">
    <source>
        <dbReference type="EMBL" id="QED11672.1"/>
    </source>
</evidence>
<keyword evidence="1" id="KW-1133">Transmembrane helix</keyword>
<organism evidence="2 3">
    <name type="scientific">Arthrobacter phage Qui</name>
    <dbReference type="NCBI Taxonomy" id="2603260"/>
    <lineage>
        <taxon>Viruses</taxon>
        <taxon>Duplodnaviria</taxon>
        <taxon>Heunggongvirae</taxon>
        <taxon>Uroviricota</taxon>
        <taxon>Caudoviricetes</taxon>
        <taxon>Quivirus</taxon>
        <taxon>Quivirus qui</taxon>
    </lineage>
</organism>
<accession>A0A5B8WM30</accession>